<name>A0ACC1YBP2_MELAZ</name>
<keyword evidence="2" id="KW-1185">Reference proteome</keyword>
<protein>
    <submittedName>
        <fullName evidence="1">Histidine-containing phosphotransfer protein</fullName>
    </submittedName>
</protein>
<dbReference type="EMBL" id="CM051397">
    <property type="protein sequence ID" value="KAJ4720623.1"/>
    <property type="molecule type" value="Genomic_DNA"/>
</dbReference>
<comment type="caution">
    <text evidence="1">The sequence shown here is derived from an EMBL/GenBank/DDBJ whole genome shotgun (WGS) entry which is preliminary data.</text>
</comment>
<organism evidence="1 2">
    <name type="scientific">Melia azedarach</name>
    <name type="common">Chinaberry tree</name>
    <dbReference type="NCBI Taxonomy" id="155640"/>
    <lineage>
        <taxon>Eukaryota</taxon>
        <taxon>Viridiplantae</taxon>
        <taxon>Streptophyta</taxon>
        <taxon>Embryophyta</taxon>
        <taxon>Tracheophyta</taxon>
        <taxon>Spermatophyta</taxon>
        <taxon>Magnoliopsida</taxon>
        <taxon>eudicotyledons</taxon>
        <taxon>Gunneridae</taxon>
        <taxon>Pentapetalae</taxon>
        <taxon>rosids</taxon>
        <taxon>malvids</taxon>
        <taxon>Sapindales</taxon>
        <taxon>Meliaceae</taxon>
        <taxon>Melia</taxon>
    </lineage>
</organism>
<accession>A0ACC1YBP2</accession>
<dbReference type="Proteomes" id="UP001164539">
    <property type="component" value="Chromosome 4"/>
</dbReference>
<reference evidence="1 2" key="1">
    <citation type="journal article" date="2023" name="Science">
        <title>Complex scaffold remodeling in plant triterpene biosynthesis.</title>
        <authorList>
            <person name="De La Pena R."/>
            <person name="Hodgson H."/>
            <person name="Liu J.C."/>
            <person name="Stephenson M.J."/>
            <person name="Martin A.C."/>
            <person name="Owen C."/>
            <person name="Harkess A."/>
            <person name="Leebens-Mack J."/>
            <person name="Jimenez L.E."/>
            <person name="Osbourn A."/>
            <person name="Sattely E.S."/>
        </authorList>
    </citation>
    <scope>NUCLEOTIDE SEQUENCE [LARGE SCALE GENOMIC DNA]</scope>
    <source>
        <strain evidence="2">cv. JPN11</strain>
        <tissue evidence="1">Leaf</tissue>
    </source>
</reference>
<gene>
    <name evidence="1" type="ORF">OWV82_008421</name>
</gene>
<evidence type="ECO:0000313" key="1">
    <source>
        <dbReference type="EMBL" id="KAJ4720623.1"/>
    </source>
</evidence>
<proteinExistence type="predicted"/>
<sequence length="178" mass="20419">MTQNICEAFASPALPLPPHHSLKEIYRQKKSKFNYLFGALNQQLVDVMRVMEEEGLVDSRFRMVYSLKEANGPFFIAELIPTFCNDAQTTIRQMTQTLELPVMNFHEMEELCMKIKGGTSCIGAHQMALACGDLRQAIDDKSKERCIVAVDALRHEYLKLQTKMDVLLQLERRIISHN</sequence>
<evidence type="ECO:0000313" key="2">
    <source>
        <dbReference type="Proteomes" id="UP001164539"/>
    </source>
</evidence>